<evidence type="ECO:0000259" key="8">
    <source>
        <dbReference type="Pfam" id="PF24961"/>
    </source>
</evidence>
<dbReference type="InterPro" id="IPR002810">
    <property type="entry name" value="NfeD-like_C"/>
</dbReference>
<evidence type="ECO:0000313" key="10">
    <source>
        <dbReference type="EMBL" id="ACO04011.1"/>
    </source>
</evidence>
<feature type="transmembrane region" description="Helical" evidence="5">
    <location>
        <begin position="251"/>
        <end position="269"/>
    </location>
</feature>
<feature type="transmembrane region" description="Helical" evidence="5">
    <location>
        <begin position="222"/>
        <end position="244"/>
    </location>
</feature>
<feature type="domain" description="NfeD1b N-terminal" evidence="9">
    <location>
        <begin position="28"/>
        <end position="178"/>
    </location>
</feature>
<protein>
    <submittedName>
        <fullName evidence="10">Nodulation competitiveness protein NfeD</fullName>
    </submittedName>
</protein>
<dbReference type="InterPro" id="IPR012340">
    <property type="entry name" value="NA-bd_OB-fold"/>
</dbReference>
<evidence type="ECO:0000256" key="1">
    <source>
        <dbReference type="ARBA" id="ARBA00004141"/>
    </source>
</evidence>
<dbReference type="InterPro" id="IPR029045">
    <property type="entry name" value="ClpP/crotonase-like_dom_sf"/>
</dbReference>
<dbReference type="PaxDb" id="123214-PERMA_0105"/>
<dbReference type="SUPFAM" id="SSF141322">
    <property type="entry name" value="NfeD domain-like"/>
    <property type="match status" value="1"/>
</dbReference>
<comment type="subcellular location">
    <subcellularLocation>
        <location evidence="1">Membrane</location>
        <topology evidence="1">Multi-pass membrane protein</topology>
    </subcellularLocation>
</comment>
<dbReference type="InterPro" id="IPR052165">
    <property type="entry name" value="Membrane_assoc_protease"/>
</dbReference>
<dbReference type="Pfam" id="PF24961">
    <property type="entry name" value="NfeD_membrane"/>
    <property type="match status" value="1"/>
</dbReference>
<organism evidence="10 11">
    <name type="scientific">Persephonella marina (strain DSM 14350 / EX-H1)</name>
    <dbReference type="NCBI Taxonomy" id="123214"/>
    <lineage>
        <taxon>Bacteria</taxon>
        <taxon>Pseudomonadati</taxon>
        <taxon>Aquificota</taxon>
        <taxon>Aquificia</taxon>
        <taxon>Aquificales</taxon>
        <taxon>Hydrogenothermaceae</taxon>
        <taxon>Persephonella</taxon>
    </lineage>
</organism>
<evidence type="ECO:0000259" key="7">
    <source>
        <dbReference type="Pfam" id="PF01957"/>
    </source>
</evidence>
<dbReference type="Gene3D" id="3.90.226.10">
    <property type="entry name" value="2-enoyl-CoA Hydratase, Chain A, domain 1"/>
    <property type="match status" value="1"/>
</dbReference>
<dbReference type="Pfam" id="PF25145">
    <property type="entry name" value="NfeD1b_N"/>
    <property type="match status" value="1"/>
</dbReference>
<proteinExistence type="predicted"/>
<dbReference type="OrthoDB" id="9806253at2"/>
<feature type="chain" id="PRO_5002902562" evidence="6">
    <location>
        <begin position="18"/>
        <end position="422"/>
    </location>
</feature>
<keyword evidence="11" id="KW-1185">Reference proteome</keyword>
<keyword evidence="4 5" id="KW-0472">Membrane</keyword>
<keyword evidence="2 5" id="KW-0812">Transmembrane</keyword>
<name>C0QT88_PERMH</name>
<dbReference type="Pfam" id="PF01957">
    <property type="entry name" value="NfeD"/>
    <property type="match status" value="1"/>
</dbReference>
<dbReference type="InterPro" id="IPR056739">
    <property type="entry name" value="NfeD_membrane"/>
</dbReference>
<dbReference type="STRING" id="123214.PERMA_0105"/>
<evidence type="ECO:0000256" key="5">
    <source>
        <dbReference type="SAM" id="Phobius"/>
    </source>
</evidence>
<dbReference type="KEGG" id="pmx:PERMA_0105"/>
<evidence type="ECO:0000256" key="4">
    <source>
        <dbReference type="ARBA" id="ARBA00023136"/>
    </source>
</evidence>
<dbReference type="HOGENOM" id="CLU_024619_1_0_0"/>
<dbReference type="Gene3D" id="2.40.50.140">
    <property type="entry name" value="Nucleic acid-binding proteins"/>
    <property type="match status" value="1"/>
</dbReference>
<sequence>MRYIIAFILFLFSLSPAGVVTGQWNAPVTPVMSDYVKRVIHKAEVEKADAVIIMIDTPGGLDTSMREIIKTIMNSSVPVVVYVYPPGSRAASAGAIITVSADIAAMSPSTNIGSASPVQMGGKDIEETMKKKIINDMVAFVKGIAKEKGRNEKIIVKMVTESINLTAEEALKKNVIDIIATDLDDLLNKIEGRTVKKHGKEIKISLKDKKIVKVEKSLKEKILTILTNPTVAYLLLMIGFYGIFFELYNPGSLIPGILGTISLLLALYSLNIIDVNWLGVLLIAAGVLFFILEVITPTFGALALSGVIAILFGSLILTDPDSPYGDISLKIIIPVVAFSALFFLTVAYLGLKAQRRKTETGMEGMIGMIGKAETDIDPEGKVFIAGEIWNAYSEEPIKKGENVKVVSVKGLRLKVERTEGET</sequence>
<accession>C0QT88</accession>
<dbReference type="eggNOG" id="COG1030">
    <property type="taxonomic scope" value="Bacteria"/>
</dbReference>
<evidence type="ECO:0000259" key="9">
    <source>
        <dbReference type="Pfam" id="PF25145"/>
    </source>
</evidence>
<keyword evidence="3 5" id="KW-1133">Transmembrane helix</keyword>
<dbReference type="Proteomes" id="UP000001366">
    <property type="component" value="Chromosome"/>
</dbReference>
<feature type="signal peptide" evidence="6">
    <location>
        <begin position="1"/>
        <end position="17"/>
    </location>
</feature>
<dbReference type="InterPro" id="IPR056738">
    <property type="entry name" value="NfeD1b_N"/>
</dbReference>
<keyword evidence="6" id="KW-0732">Signal</keyword>
<dbReference type="AlphaFoldDB" id="C0QT88"/>
<feature type="transmembrane region" description="Helical" evidence="5">
    <location>
        <begin position="275"/>
        <end position="292"/>
    </location>
</feature>
<dbReference type="FunFam" id="3.90.226.10:FF:000089">
    <property type="entry name" value="Membrane-bound serine protease"/>
    <property type="match status" value="1"/>
</dbReference>
<feature type="domain" description="NfeD integral membrane" evidence="8">
    <location>
        <begin position="230"/>
        <end position="348"/>
    </location>
</feature>
<dbReference type="PANTHER" id="PTHR33507">
    <property type="entry name" value="INNER MEMBRANE PROTEIN YBBJ"/>
    <property type="match status" value="1"/>
</dbReference>
<dbReference type="EMBL" id="CP001230">
    <property type="protein sequence ID" value="ACO04011.1"/>
    <property type="molecule type" value="Genomic_DNA"/>
</dbReference>
<gene>
    <name evidence="10" type="ordered locus">PERMA_0105</name>
</gene>
<feature type="domain" description="NfeD-like C-terminal" evidence="7">
    <location>
        <begin position="363"/>
        <end position="417"/>
    </location>
</feature>
<feature type="transmembrane region" description="Helical" evidence="5">
    <location>
        <begin position="329"/>
        <end position="351"/>
    </location>
</feature>
<dbReference type="CDD" id="cd07020">
    <property type="entry name" value="Clp_protease_NfeD_1"/>
    <property type="match status" value="1"/>
</dbReference>
<dbReference type="PANTHER" id="PTHR33507:SF4">
    <property type="entry name" value="NODULATION COMPETITIVENESS PROTEIN NFED"/>
    <property type="match status" value="1"/>
</dbReference>
<dbReference type="RefSeq" id="WP_012676249.1">
    <property type="nucleotide sequence ID" value="NC_012440.1"/>
</dbReference>
<dbReference type="SUPFAM" id="SSF52096">
    <property type="entry name" value="ClpP/crotonase"/>
    <property type="match status" value="1"/>
</dbReference>
<evidence type="ECO:0000313" key="11">
    <source>
        <dbReference type="Proteomes" id="UP000001366"/>
    </source>
</evidence>
<evidence type="ECO:0000256" key="2">
    <source>
        <dbReference type="ARBA" id="ARBA00022692"/>
    </source>
</evidence>
<dbReference type="GO" id="GO:0016020">
    <property type="term" value="C:membrane"/>
    <property type="evidence" value="ECO:0007669"/>
    <property type="project" value="UniProtKB-SubCell"/>
</dbReference>
<evidence type="ECO:0000256" key="6">
    <source>
        <dbReference type="SAM" id="SignalP"/>
    </source>
</evidence>
<dbReference type="FunFam" id="2.40.50.140:FF:000336">
    <property type="entry name" value="Membrane-bound serine protease"/>
    <property type="match status" value="1"/>
</dbReference>
<reference evidence="10 11" key="1">
    <citation type="journal article" date="2009" name="J. Bacteriol.">
        <title>Complete and draft genome sequences of six members of the Aquificales.</title>
        <authorList>
            <person name="Reysenbach A.L."/>
            <person name="Hamamura N."/>
            <person name="Podar M."/>
            <person name="Griffiths E."/>
            <person name="Ferreira S."/>
            <person name="Hochstein R."/>
            <person name="Heidelberg J."/>
            <person name="Johnson J."/>
            <person name="Mead D."/>
            <person name="Pohorille A."/>
            <person name="Sarmiento M."/>
            <person name="Schweighofer K."/>
            <person name="Seshadri R."/>
            <person name="Voytek M.A."/>
        </authorList>
    </citation>
    <scope>NUCLEOTIDE SEQUENCE [LARGE SCALE GENOMIC DNA]</scope>
    <source>
        <strain evidence="11">DSM 14350 / EX-H1</strain>
    </source>
</reference>
<evidence type="ECO:0000256" key="3">
    <source>
        <dbReference type="ARBA" id="ARBA00022989"/>
    </source>
</evidence>